<reference evidence="2" key="1">
    <citation type="journal article" date="2014" name="Front. Microbiol.">
        <title>High frequency of phylogenetically diverse reductive dehalogenase-homologous genes in deep subseafloor sedimentary metagenomes.</title>
        <authorList>
            <person name="Kawai M."/>
            <person name="Futagami T."/>
            <person name="Toyoda A."/>
            <person name="Takaki Y."/>
            <person name="Nishi S."/>
            <person name="Hori S."/>
            <person name="Arai W."/>
            <person name="Tsubouchi T."/>
            <person name="Morono Y."/>
            <person name="Uchiyama I."/>
            <person name="Ito T."/>
            <person name="Fujiyama A."/>
            <person name="Inagaki F."/>
            <person name="Takami H."/>
        </authorList>
    </citation>
    <scope>NUCLEOTIDE SEQUENCE</scope>
    <source>
        <strain evidence="2">Expedition CK06-06</strain>
    </source>
</reference>
<dbReference type="AlphaFoldDB" id="X1B480"/>
<feature type="region of interest" description="Disordered" evidence="1">
    <location>
        <begin position="1"/>
        <end position="41"/>
    </location>
</feature>
<sequence>MIDDAGNDLPQGKLGSSGGTQGFNEIELFGEAEQQPHRTYG</sequence>
<protein>
    <submittedName>
        <fullName evidence="2">Uncharacterized protein</fullName>
    </submittedName>
</protein>
<evidence type="ECO:0000256" key="1">
    <source>
        <dbReference type="SAM" id="MobiDB-lite"/>
    </source>
</evidence>
<organism evidence="2">
    <name type="scientific">marine sediment metagenome</name>
    <dbReference type="NCBI Taxonomy" id="412755"/>
    <lineage>
        <taxon>unclassified sequences</taxon>
        <taxon>metagenomes</taxon>
        <taxon>ecological metagenomes</taxon>
    </lineage>
</organism>
<proteinExistence type="predicted"/>
<accession>X1B480</accession>
<name>X1B480_9ZZZZ</name>
<gene>
    <name evidence="2" type="ORF">S01H4_25303</name>
</gene>
<evidence type="ECO:0000313" key="2">
    <source>
        <dbReference type="EMBL" id="GAG89880.1"/>
    </source>
</evidence>
<dbReference type="EMBL" id="BART01012021">
    <property type="protein sequence ID" value="GAG89880.1"/>
    <property type="molecule type" value="Genomic_DNA"/>
</dbReference>
<comment type="caution">
    <text evidence="2">The sequence shown here is derived from an EMBL/GenBank/DDBJ whole genome shotgun (WGS) entry which is preliminary data.</text>
</comment>